<keyword evidence="8" id="KW-0804">Transcription</keyword>
<dbReference type="GO" id="GO:0000428">
    <property type="term" value="C:DNA-directed RNA polymerase complex"/>
    <property type="evidence" value="ECO:0007669"/>
    <property type="project" value="UniProtKB-KW"/>
</dbReference>
<keyword evidence="3" id="KW-0808">Transferase</keyword>
<dbReference type="PROSITE" id="PS50044">
    <property type="entry name" value="SIGMA54_3"/>
    <property type="match status" value="1"/>
</dbReference>
<dbReference type="GO" id="GO:0006352">
    <property type="term" value="P:DNA-templated transcription initiation"/>
    <property type="evidence" value="ECO:0007669"/>
    <property type="project" value="InterPro"/>
</dbReference>
<name>A0AAU8IC96_9BACL</name>
<dbReference type="PRINTS" id="PR00045">
    <property type="entry name" value="SIGMA54FCT"/>
</dbReference>
<dbReference type="InterPro" id="IPR000394">
    <property type="entry name" value="RNA_pol_sigma_54"/>
</dbReference>
<feature type="domain" description="RNA polymerase sigma factor 54 DNA-binding" evidence="9">
    <location>
        <begin position="275"/>
        <end position="432"/>
    </location>
</feature>
<evidence type="ECO:0000256" key="2">
    <source>
        <dbReference type="ARBA" id="ARBA00022478"/>
    </source>
</evidence>
<keyword evidence="6" id="KW-0731">Sigma factor</keyword>
<dbReference type="Gene3D" id="1.10.10.1330">
    <property type="entry name" value="RNA polymerase sigma-54 factor, core-binding domain"/>
    <property type="match status" value="1"/>
</dbReference>
<dbReference type="InterPro" id="IPR007046">
    <property type="entry name" value="RNA_pol_sigma_54_core-bd"/>
</dbReference>
<dbReference type="Pfam" id="PF04963">
    <property type="entry name" value="Sigma54_CBD"/>
    <property type="match status" value="1"/>
</dbReference>
<dbReference type="PANTHER" id="PTHR32248:SF4">
    <property type="entry name" value="RNA POLYMERASE SIGMA-54 FACTOR"/>
    <property type="match status" value="1"/>
</dbReference>
<evidence type="ECO:0000256" key="7">
    <source>
        <dbReference type="ARBA" id="ARBA00023125"/>
    </source>
</evidence>
<evidence type="ECO:0000256" key="8">
    <source>
        <dbReference type="ARBA" id="ARBA00023163"/>
    </source>
</evidence>
<dbReference type="Pfam" id="PF00309">
    <property type="entry name" value="Sigma54_AID"/>
    <property type="match status" value="1"/>
</dbReference>
<keyword evidence="4" id="KW-0548">Nucleotidyltransferase</keyword>
<evidence type="ECO:0000259" key="10">
    <source>
        <dbReference type="Pfam" id="PF04963"/>
    </source>
</evidence>
<dbReference type="Gene3D" id="1.10.10.60">
    <property type="entry name" value="Homeodomain-like"/>
    <property type="match status" value="1"/>
</dbReference>
<evidence type="ECO:0000313" key="11">
    <source>
        <dbReference type="EMBL" id="XCJ15689.1"/>
    </source>
</evidence>
<evidence type="ECO:0000256" key="4">
    <source>
        <dbReference type="ARBA" id="ARBA00022695"/>
    </source>
</evidence>
<comment type="similarity">
    <text evidence="1">Belongs to the sigma-54 factor family.</text>
</comment>
<dbReference type="NCBIfam" id="TIGR02395">
    <property type="entry name" value="rpoN_sigma"/>
    <property type="match status" value="1"/>
</dbReference>
<dbReference type="GO" id="GO:0016779">
    <property type="term" value="F:nucleotidyltransferase activity"/>
    <property type="evidence" value="ECO:0007669"/>
    <property type="project" value="UniProtKB-KW"/>
</dbReference>
<evidence type="ECO:0000259" key="9">
    <source>
        <dbReference type="Pfam" id="PF04552"/>
    </source>
</evidence>
<dbReference type="RefSeq" id="WP_353947492.1">
    <property type="nucleotide sequence ID" value="NZ_CP159510.1"/>
</dbReference>
<dbReference type="InterPro" id="IPR038709">
    <property type="entry name" value="RpoN_core-bd_sf"/>
</dbReference>
<keyword evidence="5" id="KW-0805">Transcription regulation</keyword>
<gene>
    <name evidence="11" type="primary">rpoN</name>
    <name evidence="11" type="ORF">ABNN70_08055</name>
</gene>
<evidence type="ECO:0000256" key="3">
    <source>
        <dbReference type="ARBA" id="ARBA00022679"/>
    </source>
</evidence>
<evidence type="ECO:0000256" key="6">
    <source>
        <dbReference type="ARBA" id="ARBA00023082"/>
    </source>
</evidence>
<dbReference type="EMBL" id="CP159510">
    <property type="protein sequence ID" value="XCJ15689.1"/>
    <property type="molecule type" value="Genomic_DNA"/>
</dbReference>
<proteinExistence type="inferred from homology"/>
<keyword evidence="2" id="KW-0240">DNA-directed RNA polymerase</keyword>
<keyword evidence="7" id="KW-0238">DNA-binding</keyword>
<dbReference type="GO" id="GO:0016987">
    <property type="term" value="F:sigma factor activity"/>
    <property type="evidence" value="ECO:0007669"/>
    <property type="project" value="UniProtKB-KW"/>
</dbReference>
<feature type="domain" description="RNA polymerase sigma factor 54 core-binding" evidence="10">
    <location>
        <begin position="74"/>
        <end position="258"/>
    </location>
</feature>
<organism evidence="11">
    <name type="scientific">Sporolactobacillus sp. Y61</name>
    <dbReference type="NCBI Taxonomy" id="3160863"/>
    <lineage>
        <taxon>Bacteria</taxon>
        <taxon>Bacillati</taxon>
        <taxon>Bacillota</taxon>
        <taxon>Bacilli</taxon>
        <taxon>Bacillales</taxon>
        <taxon>Sporolactobacillaceae</taxon>
        <taxon>Sporolactobacillus</taxon>
    </lineage>
</organism>
<evidence type="ECO:0000256" key="5">
    <source>
        <dbReference type="ARBA" id="ARBA00023015"/>
    </source>
</evidence>
<dbReference type="AlphaFoldDB" id="A0AAU8IC96"/>
<accession>A0AAU8IC96</accession>
<dbReference type="GO" id="GO:0001216">
    <property type="term" value="F:DNA-binding transcription activator activity"/>
    <property type="evidence" value="ECO:0007669"/>
    <property type="project" value="InterPro"/>
</dbReference>
<dbReference type="PANTHER" id="PTHR32248">
    <property type="entry name" value="RNA POLYMERASE SIGMA-54 FACTOR"/>
    <property type="match status" value="1"/>
</dbReference>
<dbReference type="PIRSF" id="PIRSF000774">
    <property type="entry name" value="RpoN"/>
    <property type="match status" value="1"/>
</dbReference>
<reference evidence="11" key="1">
    <citation type="submission" date="2024-06" db="EMBL/GenBank/DDBJ databases">
        <authorList>
            <person name="Fan A."/>
            <person name="Zhang F.Y."/>
            <person name="Zhang L."/>
        </authorList>
    </citation>
    <scope>NUCLEOTIDE SEQUENCE</scope>
    <source>
        <strain evidence="11">Y61</strain>
    </source>
</reference>
<dbReference type="GO" id="GO:0003677">
    <property type="term" value="F:DNA binding"/>
    <property type="evidence" value="ECO:0007669"/>
    <property type="project" value="UniProtKB-KW"/>
</dbReference>
<protein>
    <submittedName>
        <fullName evidence="11">RNA polymerase factor sigma-54</fullName>
    </submittedName>
</protein>
<dbReference type="PROSITE" id="PS00718">
    <property type="entry name" value="SIGMA54_2"/>
    <property type="match status" value="1"/>
</dbReference>
<evidence type="ECO:0000256" key="1">
    <source>
        <dbReference type="ARBA" id="ARBA00008798"/>
    </source>
</evidence>
<dbReference type="Pfam" id="PF04552">
    <property type="entry name" value="Sigma54_DBD"/>
    <property type="match status" value="1"/>
</dbReference>
<sequence length="434" mass="48861">MGLALVQNQSLKQKLTPALFQSVTLLQFNHEQLSDYIKEKATGNPLLHVGETDFGYTPAHSVAGEEARSTTDVIEETVQSPGSFRDQLHMDLHQLSLSKNGIAAADLLIDCLDQNGYLTENPAEILDRFGMDSDLAEQALQVVQTLEPAGVGARTLQECLRLQLDRMEPRSPLAEKIISDFSDYFLSGSWQELAGKLGISEKQVKEAVALIRTLDPAPVHDHTGQQTPYVFPDVVVRRTENGLVCELEDRLLPKVTLETGAYRAYMTQADRETKRYLKQKKAEAQWLLNGLSRRKKTVLQLSTLLVDKQADFFRTGDMGTLRPFMMKEAAQAMSVNESTISRAVANKYLQTPYGLFPIKTFFVRPMKKNRQEISSHQIISRIKALIDEEDPGKPYSDQELARRISESGYRLSRRTVAKYREASGIGSTILRRKR</sequence>
<dbReference type="InterPro" id="IPR007634">
    <property type="entry name" value="RNA_pol_sigma_54_DNA-bd"/>
</dbReference>